<dbReference type="AlphaFoldDB" id="A0A1G5S2M5"/>
<sequence>MRLLAIETSSLVASVAVVEDDLLLADFVLQHPMTHSQKLMPMLESALGYLGLKIPDFDAIAVTNGPGSFTGLRIGVSAAKGLAQPFGIGVIPVSSLRAAAYNAYDSRRIVAVMMDARRNEYYAGAWRFGPQGLMQMVDEGAWPVDEFAAKLVEAAEQEGADVLLLGEGAAKAFDRVKAQLGSRVALAPQEMRCQRASSVAMCARLEGIPAVAYDKVPMNYLRRPEAEVTRELRMKG</sequence>
<dbReference type="Proteomes" id="UP000199208">
    <property type="component" value="Unassembled WGS sequence"/>
</dbReference>
<dbReference type="InterPro" id="IPR000905">
    <property type="entry name" value="Gcp-like_dom"/>
</dbReference>
<dbReference type="STRING" id="1120920.SAMN03080599_02318"/>
<organism evidence="2 3">
    <name type="scientific">Acidaminobacter hydrogenoformans DSM 2784</name>
    <dbReference type="NCBI Taxonomy" id="1120920"/>
    <lineage>
        <taxon>Bacteria</taxon>
        <taxon>Bacillati</taxon>
        <taxon>Bacillota</taxon>
        <taxon>Clostridia</taxon>
        <taxon>Peptostreptococcales</taxon>
        <taxon>Acidaminobacteraceae</taxon>
        <taxon>Acidaminobacter</taxon>
    </lineage>
</organism>
<dbReference type="NCBIfam" id="TIGR03725">
    <property type="entry name" value="T6A_YeaZ"/>
    <property type="match status" value="1"/>
</dbReference>
<dbReference type="Pfam" id="PF00814">
    <property type="entry name" value="TsaD"/>
    <property type="match status" value="1"/>
</dbReference>
<name>A0A1G5S2M5_9FIRM</name>
<dbReference type="EMBL" id="FMWL01000013">
    <property type="protein sequence ID" value="SCZ80546.1"/>
    <property type="molecule type" value="Genomic_DNA"/>
</dbReference>
<accession>A0A1G5S2M5</accession>
<evidence type="ECO:0000313" key="2">
    <source>
        <dbReference type="EMBL" id="SCZ80546.1"/>
    </source>
</evidence>
<reference evidence="2 3" key="1">
    <citation type="submission" date="2016-10" db="EMBL/GenBank/DDBJ databases">
        <authorList>
            <person name="de Groot N.N."/>
        </authorList>
    </citation>
    <scope>NUCLEOTIDE SEQUENCE [LARGE SCALE GENOMIC DNA]</scope>
    <source>
        <strain evidence="2 3">DSM 2784</strain>
    </source>
</reference>
<dbReference type="Gene3D" id="3.30.420.40">
    <property type="match status" value="2"/>
</dbReference>
<dbReference type="RefSeq" id="WP_092591667.1">
    <property type="nucleotide sequence ID" value="NZ_FMWL01000013.1"/>
</dbReference>
<dbReference type="GO" id="GO:0005829">
    <property type="term" value="C:cytosol"/>
    <property type="evidence" value="ECO:0007669"/>
    <property type="project" value="TreeGrafter"/>
</dbReference>
<keyword evidence="3" id="KW-1185">Reference proteome</keyword>
<feature type="domain" description="Gcp-like" evidence="1">
    <location>
        <begin position="34"/>
        <end position="202"/>
    </location>
</feature>
<dbReference type="InterPro" id="IPR022496">
    <property type="entry name" value="T6A_TsaB"/>
</dbReference>
<evidence type="ECO:0000259" key="1">
    <source>
        <dbReference type="Pfam" id="PF00814"/>
    </source>
</evidence>
<proteinExistence type="predicted"/>
<dbReference type="OrthoDB" id="9784166at2"/>
<dbReference type="PANTHER" id="PTHR11735:SF11">
    <property type="entry name" value="TRNA THREONYLCARBAMOYLADENOSINE BIOSYNTHESIS PROTEIN TSAB"/>
    <property type="match status" value="1"/>
</dbReference>
<dbReference type="CDD" id="cd24032">
    <property type="entry name" value="ASKHA_NBD_TsaB"/>
    <property type="match status" value="1"/>
</dbReference>
<gene>
    <name evidence="2" type="ORF">SAMN03080599_02318</name>
</gene>
<evidence type="ECO:0000313" key="3">
    <source>
        <dbReference type="Proteomes" id="UP000199208"/>
    </source>
</evidence>
<dbReference type="PANTHER" id="PTHR11735">
    <property type="entry name" value="TRNA N6-ADENOSINE THREONYLCARBAMOYLTRANSFERASE"/>
    <property type="match status" value="1"/>
</dbReference>
<dbReference type="InterPro" id="IPR043129">
    <property type="entry name" value="ATPase_NBD"/>
</dbReference>
<dbReference type="GO" id="GO:0002949">
    <property type="term" value="P:tRNA threonylcarbamoyladenosine modification"/>
    <property type="evidence" value="ECO:0007669"/>
    <property type="project" value="InterPro"/>
</dbReference>
<dbReference type="SUPFAM" id="SSF53067">
    <property type="entry name" value="Actin-like ATPase domain"/>
    <property type="match status" value="2"/>
</dbReference>
<protein>
    <submittedName>
        <fullName evidence="2">tRNA threonylcarbamoyladenosine biosynthesis protein TsaB</fullName>
    </submittedName>
</protein>